<name>A0A533Q7N4_9BACT</name>
<dbReference type="EMBL" id="SULG01000088">
    <property type="protein sequence ID" value="TLD40647.1"/>
    <property type="molecule type" value="Genomic_DNA"/>
</dbReference>
<organism evidence="1 2">
    <name type="scientific">Candidatus Jettenia ecosi</name>
    <dbReference type="NCBI Taxonomy" id="2494326"/>
    <lineage>
        <taxon>Bacteria</taxon>
        <taxon>Pseudomonadati</taxon>
        <taxon>Planctomycetota</taxon>
        <taxon>Candidatus Brocadiia</taxon>
        <taxon>Candidatus Brocadiales</taxon>
        <taxon>Candidatus Brocadiaceae</taxon>
        <taxon>Candidatus Jettenia</taxon>
    </lineage>
</organism>
<evidence type="ECO:0000313" key="2">
    <source>
        <dbReference type="Proteomes" id="UP000319783"/>
    </source>
</evidence>
<accession>A0A533Q7N4</accession>
<sequence length="40" mass="4796">MFFTKDACIQSILKKSLISYFSRELSKSSFFKYSHFPLLR</sequence>
<dbReference type="Proteomes" id="UP000319783">
    <property type="component" value="Unassembled WGS sequence"/>
</dbReference>
<evidence type="ECO:0000313" key="1">
    <source>
        <dbReference type="EMBL" id="TLD40647.1"/>
    </source>
</evidence>
<comment type="caution">
    <text evidence="1">The sequence shown here is derived from an EMBL/GenBank/DDBJ whole genome shotgun (WGS) entry which is preliminary data.</text>
</comment>
<protein>
    <submittedName>
        <fullName evidence="1">Uncharacterized protein</fullName>
    </submittedName>
</protein>
<reference evidence="1 2" key="1">
    <citation type="submission" date="2019-04" db="EMBL/GenBank/DDBJ databases">
        <title>Genome of a novel bacterium Candidatus Jettenia ecosi reconstructed from metagenome of an anammox bioreactor.</title>
        <authorList>
            <person name="Mardanov A.V."/>
            <person name="Beletsky A.V."/>
            <person name="Ravin N.V."/>
            <person name="Botchkova E.A."/>
            <person name="Litti Y.V."/>
            <person name="Nozhevnikova A.N."/>
        </authorList>
    </citation>
    <scope>NUCLEOTIDE SEQUENCE [LARGE SCALE GENOMIC DNA]</scope>
    <source>
        <strain evidence="1">J2</strain>
    </source>
</reference>
<proteinExistence type="predicted"/>
<dbReference type="AlphaFoldDB" id="A0A533Q7N4"/>
<gene>
    <name evidence="1" type="ORF">JETT_3078</name>
</gene>